<dbReference type="PANTHER" id="PTHR10460:SF10">
    <property type="entry name" value="PROTEIN ABIL3"/>
    <property type="match status" value="1"/>
</dbReference>
<sequence>MQGVISSSSVSVPKKASHHDDELFMQQRVLFSENLNTHFMAFANSGTEEYEETVVLSSRIFRNVLQQRGPKTIVSYSKDDQNELWHLLILIVVSMFCTGRVMEALKDYVLKALVNTVNGFLDENVNQVSETGLRLSCIEQRLRTCQDFVTQGGVFQNSFALKFPKHHRRYILPDKCVLIMDTVGQSALRQSAEEDLHESSTATTREIAPTIVSEEPSASLSAQPSRGAFQFTRISSKHEKRTVSPHRFPLPRCGSLVKRSSTMNSSSTVKQRYVSEPRTRRTISLPLHGERDTTKDSDQHSGKNKRLFKALLSMRKSRKDATLYKYLDEN</sequence>
<evidence type="ECO:0000313" key="4">
    <source>
        <dbReference type="EMBL" id="BBH03491.1"/>
    </source>
</evidence>
<accession>A0A4Y1RGT4</accession>
<protein>
    <submittedName>
        <fullName evidence="4">ABL interactor-like protein 2</fullName>
    </submittedName>
</protein>
<dbReference type="PANTHER" id="PTHR10460">
    <property type="entry name" value="ABL INTERACTOR FAMILY MEMBER"/>
    <property type="match status" value="1"/>
</dbReference>
<organism evidence="4">
    <name type="scientific">Prunus dulcis</name>
    <name type="common">Almond</name>
    <name type="synonym">Amygdalus dulcis</name>
    <dbReference type="NCBI Taxonomy" id="3755"/>
    <lineage>
        <taxon>Eukaryota</taxon>
        <taxon>Viridiplantae</taxon>
        <taxon>Streptophyta</taxon>
        <taxon>Embryophyta</taxon>
        <taxon>Tracheophyta</taxon>
        <taxon>Spermatophyta</taxon>
        <taxon>Magnoliopsida</taxon>
        <taxon>eudicotyledons</taxon>
        <taxon>Gunneridae</taxon>
        <taxon>Pentapetalae</taxon>
        <taxon>rosids</taxon>
        <taxon>fabids</taxon>
        <taxon>Rosales</taxon>
        <taxon>Rosaceae</taxon>
        <taxon>Amygdaloideae</taxon>
        <taxon>Amygdaleae</taxon>
        <taxon>Prunus</taxon>
    </lineage>
</organism>
<feature type="region of interest" description="Disordered" evidence="3">
    <location>
        <begin position="260"/>
        <end position="305"/>
    </location>
</feature>
<proteinExistence type="inferred from homology"/>
<name>A0A4Y1RGT4_PRUDU</name>
<comment type="function">
    <text evidence="2">Involved in regulation of actin and microtubule organization. Part of a WAVE complex that activates the Arp2/3 complex.</text>
</comment>
<evidence type="ECO:0000256" key="2">
    <source>
        <dbReference type="ARBA" id="ARBA00025223"/>
    </source>
</evidence>
<dbReference type="EMBL" id="AP019301">
    <property type="protein sequence ID" value="BBH03491.1"/>
    <property type="molecule type" value="Genomic_DNA"/>
</dbReference>
<gene>
    <name evidence="4" type="ORF">Prudu_014385</name>
</gene>
<reference evidence="4" key="1">
    <citation type="journal article" date="2019" name="Science">
        <title>Mutation of a bHLH transcription factor allowed almond domestication.</title>
        <authorList>
            <person name="Sanchez-Perez R."/>
            <person name="Pavan S."/>
            <person name="Mazzeo R."/>
            <person name="Moldovan C."/>
            <person name="Aiese Cigliano R."/>
            <person name="Del Cueto J."/>
            <person name="Ricciardi F."/>
            <person name="Lotti C."/>
            <person name="Ricciardi L."/>
            <person name="Dicenta F."/>
            <person name="Lopez-Marques R.L."/>
            <person name="Lindberg Moller B."/>
        </authorList>
    </citation>
    <scope>NUCLEOTIDE SEQUENCE</scope>
</reference>
<dbReference type="InterPro" id="IPR028457">
    <property type="entry name" value="ABI"/>
</dbReference>
<evidence type="ECO:0000256" key="3">
    <source>
        <dbReference type="SAM" id="MobiDB-lite"/>
    </source>
</evidence>
<dbReference type="AlphaFoldDB" id="A0A4Y1RGT4"/>
<feature type="compositionally biased region" description="Basic and acidic residues" evidence="3">
    <location>
        <begin position="288"/>
        <end position="301"/>
    </location>
</feature>
<comment type="similarity">
    <text evidence="1">Belongs to the ABI family.</text>
</comment>
<feature type="compositionally biased region" description="Polar residues" evidence="3">
    <location>
        <begin position="260"/>
        <end position="270"/>
    </location>
</feature>
<evidence type="ECO:0000256" key="1">
    <source>
        <dbReference type="ARBA" id="ARBA00010020"/>
    </source>
</evidence>